<evidence type="ECO:0000313" key="8">
    <source>
        <dbReference type="Proteomes" id="UP001164472"/>
    </source>
</evidence>
<dbReference type="EMBL" id="CP101527">
    <property type="protein sequence ID" value="UZW74892.1"/>
    <property type="molecule type" value="Genomic_DNA"/>
</dbReference>
<name>A0A9E8HK89_9ALTE</name>
<dbReference type="NCBIfam" id="NF002381">
    <property type="entry name" value="PRK01388.1"/>
    <property type="match status" value="1"/>
</dbReference>
<dbReference type="RefSeq" id="WP_251810319.1">
    <property type="nucleotide sequence ID" value="NZ_CP101527.1"/>
</dbReference>
<dbReference type="InterPro" id="IPR003876">
    <property type="entry name" value="Arg_deiminase"/>
</dbReference>
<evidence type="ECO:0000256" key="3">
    <source>
        <dbReference type="ARBA" id="ARBA00022801"/>
    </source>
</evidence>
<dbReference type="GO" id="GO:0016990">
    <property type="term" value="F:arginine deiminase activity"/>
    <property type="evidence" value="ECO:0007669"/>
    <property type="project" value="UniProtKB-UniRule"/>
</dbReference>
<comment type="similarity">
    <text evidence="2 5">Belongs to the arginine deiminase family.</text>
</comment>
<dbReference type="EC" id="3.5.3.6" evidence="5"/>
<proteinExistence type="inferred from homology"/>
<comment type="subcellular location">
    <subcellularLocation>
        <location evidence="5">Cytoplasm</location>
    </subcellularLocation>
</comment>
<gene>
    <name evidence="5 7" type="primary">arcA</name>
    <name evidence="7" type="ORF">NNL22_18010</name>
</gene>
<evidence type="ECO:0000256" key="6">
    <source>
        <dbReference type="PIRSR" id="PIRSR006356-1"/>
    </source>
</evidence>
<keyword evidence="3 5" id="KW-0378">Hydrolase</keyword>
<dbReference type="PIRSF" id="PIRSF006356">
    <property type="entry name" value="Arg_deiminase"/>
    <property type="match status" value="1"/>
</dbReference>
<accession>A0A9E8HK89</accession>
<evidence type="ECO:0000256" key="5">
    <source>
        <dbReference type="HAMAP-Rule" id="MF_00242"/>
    </source>
</evidence>
<dbReference type="NCBIfam" id="TIGR01078">
    <property type="entry name" value="arcA"/>
    <property type="match status" value="1"/>
</dbReference>
<dbReference type="HAMAP" id="MF_00242">
    <property type="entry name" value="Arg_deiminase"/>
    <property type="match status" value="1"/>
</dbReference>
<evidence type="ECO:0000256" key="2">
    <source>
        <dbReference type="ARBA" id="ARBA00010206"/>
    </source>
</evidence>
<dbReference type="PRINTS" id="PR01466">
    <property type="entry name" value="ARGDEIMINASE"/>
</dbReference>
<dbReference type="KEGG" id="asem:NNL22_18010"/>
<dbReference type="Gene3D" id="1.10.3930.10">
    <property type="entry name" value="Arginine deiminase"/>
    <property type="match status" value="1"/>
</dbReference>
<protein>
    <recommendedName>
        <fullName evidence="5">Arginine deiminase</fullName>
        <shortName evidence="5">ADI</shortName>
        <ecNumber evidence="5">3.5.3.6</ecNumber>
    </recommendedName>
    <alternativeName>
        <fullName evidence="5">Arginine dihydrolase</fullName>
        <shortName evidence="5">AD</shortName>
    </alternativeName>
</protein>
<evidence type="ECO:0000313" key="7">
    <source>
        <dbReference type="EMBL" id="UZW74892.1"/>
    </source>
</evidence>
<dbReference type="GO" id="GO:0019546">
    <property type="term" value="P:L-arginine deiminase pathway"/>
    <property type="evidence" value="ECO:0007669"/>
    <property type="project" value="UniProtKB-UniRule"/>
</dbReference>
<sequence length="412" mass="46135">MSRLYVGSEIGKLNRVILHRPQLGLARLTPSNCDELLFDDVLRIGKAGEEHDKFHNTLVEHDVEVFLLNDLLAETLADPEAKKWVLDQQCSELRFGATMAREVRSYMEEFDNRELSKRLTGGVAIVDIDPELLKTTPKSLKGHMLQENSFVIEPLPNHLFTRDTSCWVYGGVSVNPMAKPARRRETVHLKAIYQFHPMFKNGDFEYWYGKEDKNYEGATIEGGDVEVIGRGKVLIGISERTTPQGIEALARSLFANGAANEVVAVDLGQSRAAMHLDTVLTMLDHDAFTYYPAVVNDDSRHFSLTPGDDGDVIVHERQSFFKTLAHLAGVERVRMVPTGGGDIFAAEREQWNDANNVLTIRPGVVIGYERNHYTIDRMQKEGIKVIAIPGDELGRGRGGARCMSCPIDRDDI</sequence>
<dbReference type="PANTHER" id="PTHR47271:SF2">
    <property type="entry name" value="ARGININE DEIMINASE"/>
    <property type="match status" value="1"/>
</dbReference>
<dbReference type="SUPFAM" id="SSF55909">
    <property type="entry name" value="Pentein"/>
    <property type="match status" value="1"/>
</dbReference>
<dbReference type="Gene3D" id="3.75.10.10">
    <property type="entry name" value="L-arginine/glycine Amidinotransferase, Chain A"/>
    <property type="match status" value="1"/>
</dbReference>
<evidence type="ECO:0000256" key="1">
    <source>
        <dbReference type="ARBA" id="ARBA00005213"/>
    </source>
</evidence>
<keyword evidence="5" id="KW-0963">Cytoplasm</keyword>
<keyword evidence="5" id="KW-0056">Arginine metabolism</keyword>
<keyword evidence="8" id="KW-1185">Reference proteome</keyword>
<comment type="catalytic activity">
    <reaction evidence="4 5">
        <text>L-arginine + H2O = L-citrulline + NH4(+)</text>
        <dbReference type="Rhea" id="RHEA:19597"/>
        <dbReference type="ChEBI" id="CHEBI:15377"/>
        <dbReference type="ChEBI" id="CHEBI:28938"/>
        <dbReference type="ChEBI" id="CHEBI:32682"/>
        <dbReference type="ChEBI" id="CHEBI:57743"/>
        <dbReference type="EC" id="3.5.3.6"/>
    </reaction>
</comment>
<dbReference type="Proteomes" id="UP001164472">
    <property type="component" value="Chromosome"/>
</dbReference>
<feature type="active site" description="Amidino-cysteine intermediate" evidence="5 6">
    <location>
        <position position="402"/>
    </location>
</feature>
<reference evidence="7" key="1">
    <citation type="submission" date="2022-07" db="EMBL/GenBank/DDBJ databases">
        <title>Alkalimarinus sp. nov., isolated from gut of a Alitta virens.</title>
        <authorList>
            <person name="Yang A.I."/>
            <person name="Shin N.-R."/>
        </authorList>
    </citation>
    <scope>NUCLEOTIDE SEQUENCE</scope>
    <source>
        <strain evidence="7">FA028</strain>
    </source>
</reference>
<dbReference type="AlphaFoldDB" id="A0A9E8HK89"/>
<organism evidence="7 8">
    <name type="scientific">Alkalimarinus sediminis</name>
    <dbReference type="NCBI Taxonomy" id="1632866"/>
    <lineage>
        <taxon>Bacteria</taxon>
        <taxon>Pseudomonadati</taxon>
        <taxon>Pseudomonadota</taxon>
        <taxon>Gammaproteobacteria</taxon>
        <taxon>Alteromonadales</taxon>
        <taxon>Alteromonadaceae</taxon>
        <taxon>Alkalimarinus</taxon>
    </lineage>
</organism>
<dbReference type="PANTHER" id="PTHR47271">
    <property type="entry name" value="ARGININE DEIMINASE"/>
    <property type="match status" value="1"/>
</dbReference>
<dbReference type="Pfam" id="PF02274">
    <property type="entry name" value="ADI"/>
    <property type="match status" value="1"/>
</dbReference>
<dbReference type="GO" id="GO:0005737">
    <property type="term" value="C:cytoplasm"/>
    <property type="evidence" value="ECO:0007669"/>
    <property type="project" value="UniProtKB-SubCell"/>
</dbReference>
<comment type="pathway">
    <text evidence="1 5">Amino-acid degradation; L-arginine degradation via ADI pathway; carbamoyl phosphate from L-arginine: step 1/2.</text>
</comment>
<evidence type="ECO:0000256" key="4">
    <source>
        <dbReference type="ARBA" id="ARBA00049429"/>
    </source>
</evidence>